<dbReference type="Pfam" id="PF00034">
    <property type="entry name" value="Cytochrom_C"/>
    <property type="match status" value="1"/>
</dbReference>
<reference evidence="8 9" key="1">
    <citation type="submission" date="2019-01" db="EMBL/GenBank/DDBJ databases">
        <title>Whole Genome of Ornithobacterium rhinotracheale FARPER-174b.</title>
        <authorList>
            <person name="Tataje-Lavanda L.A."/>
            <person name="Montalvan A."/>
            <person name="Montesinos R."/>
            <person name="Zimic M."/>
            <person name="Fernandez-Sanchez M."/>
            <person name="Fernandez-Diaz M."/>
        </authorList>
    </citation>
    <scope>NUCLEOTIDE SEQUENCE [LARGE SCALE GENOMIC DNA]</scope>
    <source>
        <strain evidence="8 9">FARPER-174b</strain>
    </source>
</reference>
<dbReference type="GO" id="GO:0009055">
    <property type="term" value="F:electron transfer activity"/>
    <property type="evidence" value="ECO:0007669"/>
    <property type="project" value="InterPro"/>
</dbReference>
<evidence type="ECO:0000256" key="2">
    <source>
        <dbReference type="ARBA" id="ARBA00022723"/>
    </source>
</evidence>
<dbReference type="CDD" id="cd08168">
    <property type="entry name" value="Cytochrom_C3"/>
    <property type="match status" value="1"/>
</dbReference>
<dbReference type="InterPro" id="IPR036280">
    <property type="entry name" value="Multihaem_cyt_sf"/>
</dbReference>
<evidence type="ECO:0000313" key="9">
    <source>
        <dbReference type="Proteomes" id="UP000287701"/>
    </source>
</evidence>
<keyword evidence="6" id="KW-0732">Signal</keyword>
<keyword evidence="5" id="KW-0812">Transmembrane</keyword>
<dbReference type="EMBL" id="CP035107">
    <property type="protein sequence ID" value="QAR30457.1"/>
    <property type="molecule type" value="Genomic_DNA"/>
</dbReference>
<dbReference type="GO" id="GO:0046872">
    <property type="term" value="F:metal ion binding"/>
    <property type="evidence" value="ECO:0007669"/>
    <property type="project" value="UniProtKB-KW"/>
</dbReference>
<feature type="chain" id="PRO_5018523677" evidence="6">
    <location>
        <begin position="27"/>
        <end position="443"/>
    </location>
</feature>
<accession>A0A3R5UV39</accession>
<dbReference type="OrthoDB" id="9782196at2"/>
<protein>
    <submittedName>
        <fullName evidence="8">C-type cytochrome</fullName>
    </submittedName>
</protein>
<name>A0A3R5UV39_ORNRH</name>
<dbReference type="Gene3D" id="1.10.760.10">
    <property type="entry name" value="Cytochrome c-like domain"/>
    <property type="match status" value="1"/>
</dbReference>
<feature type="transmembrane region" description="Helical" evidence="5">
    <location>
        <begin position="152"/>
        <end position="173"/>
    </location>
</feature>
<dbReference type="RefSeq" id="WP_128500947.1">
    <property type="nucleotide sequence ID" value="NZ_CP035107.1"/>
</dbReference>
<keyword evidence="5" id="KW-0472">Membrane</keyword>
<evidence type="ECO:0000256" key="5">
    <source>
        <dbReference type="SAM" id="Phobius"/>
    </source>
</evidence>
<organism evidence="8 9">
    <name type="scientific">Ornithobacterium rhinotracheale</name>
    <dbReference type="NCBI Taxonomy" id="28251"/>
    <lineage>
        <taxon>Bacteria</taxon>
        <taxon>Pseudomonadati</taxon>
        <taxon>Bacteroidota</taxon>
        <taxon>Flavobacteriia</taxon>
        <taxon>Flavobacteriales</taxon>
        <taxon>Weeksellaceae</taxon>
        <taxon>Ornithobacterium</taxon>
    </lineage>
</organism>
<keyword evidence="3 4" id="KW-0408">Iron</keyword>
<dbReference type="SUPFAM" id="SSF48695">
    <property type="entry name" value="Multiheme cytochromes"/>
    <property type="match status" value="1"/>
</dbReference>
<evidence type="ECO:0000259" key="7">
    <source>
        <dbReference type="PROSITE" id="PS51007"/>
    </source>
</evidence>
<keyword evidence="1 4" id="KW-0349">Heme</keyword>
<gene>
    <name evidence="8" type="ORF">EQP59_03355</name>
</gene>
<keyword evidence="5" id="KW-1133">Transmembrane helix</keyword>
<proteinExistence type="predicted"/>
<dbReference type="InterPro" id="IPR036909">
    <property type="entry name" value="Cyt_c-like_dom_sf"/>
</dbReference>
<feature type="signal peptide" evidence="6">
    <location>
        <begin position="1"/>
        <end position="26"/>
    </location>
</feature>
<evidence type="ECO:0000256" key="6">
    <source>
        <dbReference type="SAM" id="SignalP"/>
    </source>
</evidence>
<evidence type="ECO:0000256" key="4">
    <source>
        <dbReference type="PROSITE-ProRule" id="PRU00433"/>
    </source>
</evidence>
<dbReference type="PROSITE" id="PS51007">
    <property type="entry name" value="CYTC"/>
    <property type="match status" value="1"/>
</dbReference>
<dbReference type="Proteomes" id="UP000287701">
    <property type="component" value="Chromosome"/>
</dbReference>
<dbReference type="Gene3D" id="3.90.10.10">
    <property type="entry name" value="Cytochrome C3"/>
    <property type="match status" value="2"/>
</dbReference>
<feature type="transmembrane region" description="Helical" evidence="5">
    <location>
        <begin position="208"/>
        <end position="225"/>
    </location>
</feature>
<evidence type="ECO:0000313" key="8">
    <source>
        <dbReference type="EMBL" id="QAR30457.1"/>
    </source>
</evidence>
<evidence type="ECO:0000256" key="1">
    <source>
        <dbReference type="ARBA" id="ARBA00022617"/>
    </source>
</evidence>
<dbReference type="InterPro" id="IPR009056">
    <property type="entry name" value="Cyt_c-like_dom"/>
</dbReference>
<sequence length="443" mass="50041">MAYLRKLKWNCIAGIILCVMFSVTYAQDAEAINGDPNKGKELFNAQCAACHQLDKKMVGPALGGVVERLQTEQGLGREWLQKWIKDNKSLRESGDKYANKVYEDNGGVAMTAFPNLTDQEIDDILAYTTNPPAEKEEQQVAPQTEEKESGSLSAGPIVVGFAVIACLLIWMLFRVNSLNQLSLEETLVEGEELRKPSFKELIIKNRKYINLVLGALTLLALYGLWQALLGVDVNKGYRPEQPIYFSHKIHAGEQGIDCQMCHTSAKYGRVSGIPSTNVCMNCHYSIQEYKGDYVEKGKTKKTYTEEIQKIYEYSGFDKNTMTYTGETKPIEWVRVHNMPDFVHFNHAQHVVVGEEAIKKAKNVDQVCYACHGRVDEMDVVQMANDFTMGWCVDCHRETQVDMENGYNKAYYSELHEKLKKQYGEKATITVDAIGGLECAKCHY</sequence>
<dbReference type="SUPFAM" id="SSF46626">
    <property type="entry name" value="Cytochrome c"/>
    <property type="match status" value="1"/>
</dbReference>
<keyword evidence="2 4" id="KW-0479">Metal-binding</keyword>
<dbReference type="AlphaFoldDB" id="A0A3R5UV39"/>
<feature type="domain" description="Cytochrome c" evidence="7">
    <location>
        <begin position="34"/>
        <end position="132"/>
    </location>
</feature>
<evidence type="ECO:0000256" key="3">
    <source>
        <dbReference type="ARBA" id="ARBA00023004"/>
    </source>
</evidence>
<dbReference type="GO" id="GO:0020037">
    <property type="term" value="F:heme binding"/>
    <property type="evidence" value="ECO:0007669"/>
    <property type="project" value="InterPro"/>
</dbReference>
<dbReference type="PANTHER" id="PTHR39425">
    <property type="entry name" value="LIPOPROTEIN CYTOCHROME C"/>
    <property type="match status" value="1"/>
</dbReference>
<dbReference type="PANTHER" id="PTHR39425:SF1">
    <property type="entry name" value="CYTOCHROME C7-LIKE DOMAIN-CONTAINING PROTEIN"/>
    <property type="match status" value="1"/>
</dbReference>